<dbReference type="HOGENOM" id="CLU_001493_1_0_1"/>
<dbReference type="PANTHER" id="PTHR42780">
    <property type="entry name" value="SOLEUCYL-TRNA SYNTHETASE"/>
    <property type="match status" value="1"/>
</dbReference>
<reference evidence="16" key="1">
    <citation type="submission" date="2011-03" db="EMBL/GenBank/DDBJ databases">
        <title>The Genome Sequence of Nematocida sp1 strain ERTm2.</title>
        <authorList>
            <consortium name="The Broad Institute Genome Sequencing Platform"/>
            <consortium name="The Broad Institute Genome Sequencing Center for Infectious Disease"/>
            <person name="Cuomo C."/>
            <person name="Troemel E."/>
            <person name="Young S.K."/>
            <person name="Zeng Q."/>
            <person name="Gargeya S."/>
            <person name="Fitzgerald M."/>
            <person name="Haas B."/>
            <person name="Abouelleil A."/>
            <person name="Alvarado L."/>
            <person name="Arachchi H.M."/>
            <person name="Berlin A."/>
            <person name="Brown A."/>
            <person name="Chapman S.B."/>
            <person name="Chen Z."/>
            <person name="Dunbar C."/>
            <person name="Freedman E."/>
            <person name="Gearin G."/>
            <person name="Gellesch M."/>
            <person name="Goldberg J."/>
            <person name="Griggs A."/>
            <person name="Gujja S."/>
            <person name="Heilman E.R."/>
            <person name="Heiman D."/>
            <person name="Howarth C."/>
            <person name="Larson L."/>
            <person name="Lui A."/>
            <person name="MacDonald P.J.P."/>
            <person name="Mehta T."/>
            <person name="Montmayeur A."/>
            <person name="Murphy C."/>
            <person name="Neiman D."/>
            <person name="Pearson M."/>
            <person name="Priest M."/>
            <person name="Roberts A."/>
            <person name="Saif S."/>
            <person name="Shea T."/>
            <person name="Shenoy N."/>
            <person name="Sisk P."/>
            <person name="Stolte C."/>
            <person name="Sykes S."/>
            <person name="White J."/>
            <person name="Yandava C."/>
            <person name="Wortman J."/>
            <person name="Nusbaum C."/>
            <person name="Birren B."/>
        </authorList>
    </citation>
    <scope>NUCLEOTIDE SEQUENCE</scope>
    <source>
        <strain evidence="16">ERTm2</strain>
    </source>
</reference>
<evidence type="ECO:0000256" key="11">
    <source>
        <dbReference type="ARBA" id="ARBA00048359"/>
    </source>
</evidence>
<dbReference type="SUPFAM" id="SSF50677">
    <property type="entry name" value="ValRS/IleRS/LeuRS editing domain"/>
    <property type="match status" value="1"/>
</dbReference>
<dbReference type="InterPro" id="IPR013155">
    <property type="entry name" value="M/V/L/I-tRNA-synth_anticd-bd"/>
</dbReference>
<dbReference type="FunFam" id="3.40.50.620:FF:000023">
    <property type="entry name" value="Isoleucyl-tRNA synthetase,cytoplasmic"/>
    <property type="match status" value="1"/>
</dbReference>
<evidence type="ECO:0000256" key="2">
    <source>
        <dbReference type="ARBA" id="ARBA00005594"/>
    </source>
</evidence>
<evidence type="ECO:0000256" key="5">
    <source>
        <dbReference type="ARBA" id="ARBA00022598"/>
    </source>
</evidence>
<dbReference type="InterPro" id="IPR002300">
    <property type="entry name" value="aa-tRNA-synth_Ia"/>
</dbReference>
<keyword evidence="5 13" id="KW-0436">Ligase</keyword>
<dbReference type="InterPro" id="IPR002301">
    <property type="entry name" value="Ile-tRNA-ligase"/>
</dbReference>
<dbReference type="Pfam" id="PF00133">
    <property type="entry name" value="tRNA-synt_1"/>
    <property type="match status" value="1"/>
</dbReference>
<evidence type="ECO:0000259" key="14">
    <source>
        <dbReference type="Pfam" id="PF00133"/>
    </source>
</evidence>
<dbReference type="SUPFAM" id="SSF52374">
    <property type="entry name" value="Nucleotidylyl transferase"/>
    <property type="match status" value="1"/>
</dbReference>
<dbReference type="PRINTS" id="PR00984">
    <property type="entry name" value="TRNASYNTHILE"/>
</dbReference>
<dbReference type="InterPro" id="IPR009008">
    <property type="entry name" value="Val/Leu/Ile-tRNA-synth_edit"/>
</dbReference>
<dbReference type="Gene3D" id="3.40.50.620">
    <property type="entry name" value="HUPs"/>
    <property type="match status" value="2"/>
</dbReference>
<name>H8ZA78_NEMA1</name>
<keyword evidence="9 13" id="KW-0030">Aminoacyl-tRNA synthetase</keyword>
<keyword evidence="8 13" id="KW-0648">Protein biosynthesis</keyword>
<dbReference type="InterPro" id="IPR001412">
    <property type="entry name" value="aa-tRNA-synth_I_CS"/>
</dbReference>
<dbReference type="AlphaFoldDB" id="H8ZA78"/>
<dbReference type="NCBIfam" id="TIGR00392">
    <property type="entry name" value="ileS"/>
    <property type="match status" value="1"/>
</dbReference>
<evidence type="ECO:0000256" key="1">
    <source>
        <dbReference type="ARBA" id="ARBA00004496"/>
    </source>
</evidence>
<protein>
    <recommendedName>
        <fullName evidence="12">Probable isoleucine--tRNA ligase, cytoplasmic</fullName>
        <ecNumber evidence="3">6.1.1.5</ecNumber>
    </recommendedName>
    <alternativeName>
        <fullName evidence="10">Isoleucyl-tRNA synthetase</fullName>
    </alternativeName>
</protein>
<dbReference type="CDD" id="cd00818">
    <property type="entry name" value="IleRS_core"/>
    <property type="match status" value="1"/>
</dbReference>
<feature type="domain" description="Aminoacyl-tRNA synthetase class Ia" evidence="14">
    <location>
        <begin position="10"/>
        <end position="637"/>
    </location>
</feature>
<dbReference type="SUPFAM" id="SSF47323">
    <property type="entry name" value="Anticodon-binding domain of a subclass of class I aminoacyl-tRNA synthetases"/>
    <property type="match status" value="1"/>
</dbReference>
<proteinExistence type="inferred from homology"/>
<dbReference type="GO" id="GO:0005737">
    <property type="term" value="C:cytoplasm"/>
    <property type="evidence" value="ECO:0007669"/>
    <property type="project" value="UniProtKB-SubCell"/>
</dbReference>
<comment type="subcellular location">
    <subcellularLocation>
        <location evidence="1">Cytoplasm</location>
    </subcellularLocation>
</comment>
<evidence type="ECO:0000256" key="9">
    <source>
        <dbReference type="ARBA" id="ARBA00023146"/>
    </source>
</evidence>
<dbReference type="Gene3D" id="1.10.730.10">
    <property type="entry name" value="Isoleucyl-tRNA Synthetase, Domain 1"/>
    <property type="match status" value="1"/>
</dbReference>
<keyword evidence="4" id="KW-0963">Cytoplasm</keyword>
<dbReference type="PROSITE" id="PS00178">
    <property type="entry name" value="AA_TRNA_LIGASE_I"/>
    <property type="match status" value="1"/>
</dbReference>
<evidence type="ECO:0000313" key="16">
    <source>
        <dbReference type="EMBL" id="EHY66859.1"/>
    </source>
</evidence>
<comment type="similarity">
    <text evidence="2 13">Belongs to the class-I aminoacyl-tRNA synthetase family.</text>
</comment>
<dbReference type="GO" id="GO:0002161">
    <property type="term" value="F:aminoacyl-tRNA deacylase activity"/>
    <property type="evidence" value="ECO:0007669"/>
    <property type="project" value="InterPro"/>
</dbReference>
<dbReference type="PANTHER" id="PTHR42780:SF1">
    <property type="entry name" value="ISOLEUCINE--TRNA LIGASE, CYTOPLASMIC"/>
    <property type="match status" value="1"/>
</dbReference>
<keyword evidence="7 13" id="KW-0067">ATP-binding</keyword>
<feature type="domain" description="Methionyl/Valyl/Leucyl/Isoleucyl-tRNA synthetase anticodon-binding" evidence="15">
    <location>
        <begin position="700"/>
        <end position="870"/>
    </location>
</feature>
<dbReference type="InterPro" id="IPR023586">
    <property type="entry name" value="Ile-tRNA-ligase_type2"/>
</dbReference>
<accession>H8ZA78</accession>
<evidence type="ECO:0000256" key="3">
    <source>
        <dbReference type="ARBA" id="ARBA00013165"/>
    </source>
</evidence>
<dbReference type="Pfam" id="PF08264">
    <property type="entry name" value="Anticodon_1"/>
    <property type="match status" value="1"/>
</dbReference>
<dbReference type="Pfam" id="PF19302">
    <property type="entry name" value="DUF5915"/>
    <property type="match status" value="1"/>
</dbReference>
<dbReference type="InterPro" id="IPR009080">
    <property type="entry name" value="tRNAsynth_Ia_anticodon-bd"/>
</dbReference>
<dbReference type="Proteomes" id="UP000005622">
    <property type="component" value="Unassembled WGS sequence"/>
</dbReference>
<evidence type="ECO:0000256" key="6">
    <source>
        <dbReference type="ARBA" id="ARBA00022741"/>
    </source>
</evidence>
<gene>
    <name evidence="16" type="ORF">NERG_00499</name>
</gene>
<organism evidence="16">
    <name type="scientific">Nematocida ausubeli (strain ATCC PRA-371 / ERTm2)</name>
    <name type="common">Nematode killer fungus</name>
    <dbReference type="NCBI Taxonomy" id="1913371"/>
    <lineage>
        <taxon>Eukaryota</taxon>
        <taxon>Fungi</taxon>
        <taxon>Fungi incertae sedis</taxon>
        <taxon>Microsporidia</taxon>
        <taxon>Nematocida</taxon>
    </lineage>
</organism>
<evidence type="ECO:0000256" key="8">
    <source>
        <dbReference type="ARBA" id="ARBA00022917"/>
    </source>
</evidence>
<evidence type="ECO:0000256" key="4">
    <source>
        <dbReference type="ARBA" id="ARBA00022490"/>
    </source>
</evidence>
<evidence type="ECO:0000259" key="15">
    <source>
        <dbReference type="Pfam" id="PF08264"/>
    </source>
</evidence>
<evidence type="ECO:0000256" key="12">
    <source>
        <dbReference type="ARBA" id="ARBA00072822"/>
    </source>
</evidence>
<evidence type="ECO:0000256" key="10">
    <source>
        <dbReference type="ARBA" id="ARBA00032665"/>
    </source>
</evidence>
<sequence length="1073" mass="122582">MDFSKQEEKIQKYWESIKAFELSNKLSKGKKEFSFYDGPPFATGLPHYGHILSGTIKDTVTRFYYQQDYHVERRFGWDCHGLPIEYEIDKIYNIKTKQDIEKIGVKKYNEYCREIVMRYSGQWEAIVGRMGRWIDFKNDYKTMDFSFMESVWWVFKELYKKGMVYRGYRVMPYSTACRTPMSNFEANQNYKVTTDLTATIRLPVLGEMTINGTVYRNVSFLAWTTTPWTLPGNSALMVNPEMEYVLLKDKVEGAYVIAGKFYAKKAAPVEVFAGKSIVGVEYTQPFAYFEGRRSSGYFRTYAAEFVMEGAGTGIVHCAPGFGEEDYTAFVANGIIKENDEVVCPVDESGRYTEEVLDYAGRYVKEKELEKEIIRYLKEKGVLYETTSIDHSYPFCWRSDTPLIYKAVPSWFVHVKSAVADLIKMNKTINWSPKSVGEGKFGLWLENARDWSISRNRYWGTPIPIWIREGAGANLTEDDIICIGSVEELYEHTGIRTADLHKDIVDTIVIEKGGVKYIRTEEVLDCWFESGSMPYAQKHFPFENEKRFQMTFPADFIAEGLDQTRGWFYTLHVLSVLLYNSAAFKNVMVTGLVLAADGKKMSKRLKNYPDPMEIMNTHGADAMRMYLISSTAVKAENLKFTEAGVVSIVRELLIPWQNCLRFLKTTSSAAKEDSTGCDVEDIALSVSSLDIKIDEGDSMLDLWILQEFKEFSLAIQSEGLEYRLHNILPKTIEFLGDLSRWYIRLSRDRLRNTEMKVLRHILKGLSVIMAPFTPFFSEVCYQEIAACNGDLHKSEPSEGGNISEQRLSVHFQMYKEQIERTTEKILKVSKLSKITSLEKILTDFRKMKSVIETVRVIREKCEIALKMPLKEISIVGMEMSSVLTSIIEKESNSLVVSYKTESDYAWKKEILPDFKKISALYGGGEVQKRTAAIRKRAADQEAITKLLTEGTLLCDGISITRDEVIYKREALNLPVTLKGASASDLIYVVIDTERSEEIEIHWVKREVKSLVQKLRKKAGLHISDKALLHASGVDSSDVICDANTYITSDEPENAVSETLNLAGRKIVLSLAKEP</sequence>
<evidence type="ECO:0000256" key="13">
    <source>
        <dbReference type="RuleBase" id="RU363035"/>
    </source>
</evidence>
<dbReference type="GO" id="GO:0005524">
    <property type="term" value="F:ATP binding"/>
    <property type="evidence" value="ECO:0007669"/>
    <property type="project" value="UniProtKB-KW"/>
</dbReference>
<keyword evidence="6 13" id="KW-0547">Nucleotide-binding</keyword>
<dbReference type="STRING" id="944018.H8ZA78"/>
<dbReference type="EMBL" id="JH604633">
    <property type="protein sequence ID" value="EHY66859.1"/>
    <property type="molecule type" value="Genomic_DNA"/>
</dbReference>
<evidence type="ECO:0000256" key="7">
    <source>
        <dbReference type="ARBA" id="ARBA00022840"/>
    </source>
</evidence>
<dbReference type="EC" id="6.1.1.5" evidence="3"/>
<dbReference type="InterPro" id="IPR014729">
    <property type="entry name" value="Rossmann-like_a/b/a_fold"/>
</dbReference>
<dbReference type="GO" id="GO:0006428">
    <property type="term" value="P:isoleucyl-tRNA aminoacylation"/>
    <property type="evidence" value="ECO:0007669"/>
    <property type="project" value="InterPro"/>
</dbReference>
<comment type="catalytic activity">
    <reaction evidence="11">
        <text>tRNA(Ile) + L-isoleucine + ATP = L-isoleucyl-tRNA(Ile) + AMP + diphosphate</text>
        <dbReference type="Rhea" id="RHEA:11060"/>
        <dbReference type="Rhea" id="RHEA-COMP:9666"/>
        <dbReference type="Rhea" id="RHEA-COMP:9695"/>
        <dbReference type="ChEBI" id="CHEBI:30616"/>
        <dbReference type="ChEBI" id="CHEBI:33019"/>
        <dbReference type="ChEBI" id="CHEBI:58045"/>
        <dbReference type="ChEBI" id="CHEBI:78442"/>
        <dbReference type="ChEBI" id="CHEBI:78528"/>
        <dbReference type="ChEBI" id="CHEBI:456215"/>
        <dbReference type="EC" id="6.1.1.5"/>
    </reaction>
</comment>
<dbReference type="GO" id="GO:0004822">
    <property type="term" value="F:isoleucine-tRNA ligase activity"/>
    <property type="evidence" value="ECO:0007669"/>
    <property type="project" value="UniProtKB-EC"/>
</dbReference>